<comment type="caution">
    <text evidence="1">The sequence shown here is derived from an EMBL/GenBank/DDBJ whole genome shotgun (WGS) entry which is preliminary data.</text>
</comment>
<evidence type="ECO:0000313" key="2">
    <source>
        <dbReference type="Proteomes" id="UP001524501"/>
    </source>
</evidence>
<organism evidence="1 2">
    <name type="scientific">Rhodococcus tibetensis</name>
    <dbReference type="NCBI Taxonomy" id="2965064"/>
    <lineage>
        <taxon>Bacteria</taxon>
        <taxon>Bacillati</taxon>
        <taxon>Actinomycetota</taxon>
        <taxon>Actinomycetes</taxon>
        <taxon>Mycobacteriales</taxon>
        <taxon>Nocardiaceae</taxon>
        <taxon>Rhodococcus</taxon>
    </lineage>
</organism>
<reference evidence="1 2" key="1">
    <citation type="submission" date="2022-07" db="EMBL/GenBank/DDBJ databases">
        <title>Degradation activity of malathion, p-nitrophenol and potential low-temperature adaptation strategy of Rhodococcus sp. FXJ9.536.</title>
        <authorList>
            <person name="Huang J."/>
            <person name="Huang Y."/>
        </authorList>
    </citation>
    <scope>NUCLEOTIDE SEQUENCE [LARGE SCALE GENOMIC DNA]</scope>
    <source>
        <strain evidence="1 2">FXJ9.536</strain>
    </source>
</reference>
<dbReference type="SUPFAM" id="SSF89372">
    <property type="entry name" value="Fucose-specific lectin"/>
    <property type="match status" value="1"/>
</dbReference>
<keyword evidence="2" id="KW-1185">Reference proteome</keyword>
<evidence type="ECO:0008006" key="3">
    <source>
        <dbReference type="Google" id="ProtNLM"/>
    </source>
</evidence>
<evidence type="ECO:0000313" key="1">
    <source>
        <dbReference type="EMBL" id="MCQ4118145.1"/>
    </source>
</evidence>
<dbReference type="Gene3D" id="2.120.10.70">
    <property type="entry name" value="Fucose-specific lectin"/>
    <property type="match status" value="2"/>
</dbReference>
<sequence>MAITKARSAPIGYASPTTGHQWVNFIGVDNHVHELYWNGIWHYKDLNVHSGQLDHLAFGNRAFGYVHPNGTSHVFYNSGGNVIEFFWDPFQVKWLWTHVNSGGPQGPAEHADITAYVANDGTQHVAWIKPPGEVIDMACHGVNWVSTNLTIELGFPSQKPNTQHTPWAYVHPKNNTLHINYLDTSGRLHEFWNDGSWHYNNLFAAAGVPNDKTSATEPKGYVTPDDFQHIVYRTSGMEIIELWWDGAWHFANLSTQVSHSHSDAAQGYVDSLKQQRIPVRHPTLFGRIQLLWFNGQWQLFDLGPTQAGNECDGMLRGYANPKNATEHITYRGLDGDIHELWATPTAWKHENLSQHASQ</sequence>
<dbReference type="Proteomes" id="UP001524501">
    <property type="component" value="Unassembled WGS sequence"/>
</dbReference>
<dbReference type="RefSeq" id="WP_255965485.1">
    <property type="nucleotide sequence ID" value="NZ_JANFQF010000002.1"/>
</dbReference>
<gene>
    <name evidence="1" type="ORF">NOF53_02950</name>
</gene>
<proteinExistence type="predicted"/>
<accession>A0ABT1Q7B2</accession>
<protein>
    <recommendedName>
        <fullName evidence="3">Fucose-specific lectin</fullName>
    </recommendedName>
</protein>
<name>A0ABT1Q7B2_9NOCA</name>
<dbReference type="EMBL" id="JANFQF010000002">
    <property type="protein sequence ID" value="MCQ4118145.1"/>
    <property type="molecule type" value="Genomic_DNA"/>
</dbReference>